<dbReference type="Proteomes" id="UP000638353">
    <property type="component" value="Unassembled WGS sequence"/>
</dbReference>
<reference evidence="1" key="1">
    <citation type="journal article" date="2014" name="Int. J. Syst. Evol. Microbiol.">
        <title>Complete genome sequence of Corynebacterium casei LMG S-19264T (=DSM 44701T), isolated from a smear-ripened cheese.</title>
        <authorList>
            <consortium name="US DOE Joint Genome Institute (JGI-PGF)"/>
            <person name="Walter F."/>
            <person name="Albersmeier A."/>
            <person name="Kalinowski J."/>
            <person name="Ruckert C."/>
        </authorList>
    </citation>
    <scope>NUCLEOTIDE SEQUENCE</scope>
    <source>
        <strain evidence="1">JCM 4637</strain>
    </source>
</reference>
<proteinExistence type="predicted"/>
<protein>
    <submittedName>
        <fullName evidence="1">Uncharacterized protein</fullName>
    </submittedName>
</protein>
<sequence length="127" mass="13065">MRARVSAAGLREEGREVGVGTGVLSGRVGCCAEFNERAVRGGVSGGGARGSGPVASGLFGETVRLLLGATCFRFRLRRAAPDPPLHLNSRGCEGAHAGWFVVSVTCGFVVAGRAHAAEPHIETAPRP</sequence>
<evidence type="ECO:0000313" key="2">
    <source>
        <dbReference type="Proteomes" id="UP000638353"/>
    </source>
</evidence>
<accession>A0A918WWE3</accession>
<dbReference type="EMBL" id="BMVC01000004">
    <property type="protein sequence ID" value="GHC90017.1"/>
    <property type="molecule type" value="Genomic_DNA"/>
</dbReference>
<comment type="caution">
    <text evidence="1">The sequence shown here is derived from an EMBL/GenBank/DDBJ whole genome shotgun (WGS) entry which is preliminary data.</text>
</comment>
<evidence type="ECO:0000313" key="1">
    <source>
        <dbReference type="EMBL" id="GHC90017.1"/>
    </source>
</evidence>
<dbReference type="AlphaFoldDB" id="A0A918WWE3"/>
<gene>
    <name evidence="1" type="ORF">GCM10010334_23690</name>
</gene>
<name>A0A918WWE3_9ACTN</name>
<reference evidence="1" key="2">
    <citation type="submission" date="2020-09" db="EMBL/GenBank/DDBJ databases">
        <authorList>
            <person name="Sun Q."/>
            <person name="Ohkuma M."/>
        </authorList>
    </citation>
    <scope>NUCLEOTIDE SEQUENCE</scope>
    <source>
        <strain evidence="1">JCM 4637</strain>
    </source>
</reference>
<organism evidence="1 2">
    <name type="scientific">Streptomyces finlayi</name>
    <dbReference type="NCBI Taxonomy" id="67296"/>
    <lineage>
        <taxon>Bacteria</taxon>
        <taxon>Bacillati</taxon>
        <taxon>Actinomycetota</taxon>
        <taxon>Actinomycetes</taxon>
        <taxon>Kitasatosporales</taxon>
        <taxon>Streptomycetaceae</taxon>
        <taxon>Streptomyces</taxon>
    </lineage>
</organism>